<name>A0A6M7UNF4_9HYPH</name>
<dbReference type="EMBL" id="CP033361">
    <property type="protein sequence ID" value="QKC77530.1"/>
    <property type="molecule type" value="Genomic_DNA"/>
</dbReference>
<protein>
    <submittedName>
        <fullName evidence="1">Uncharacterized protein</fullName>
    </submittedName>
</protein>
<dbReference type="Proteomes" id="UP000503339">
    <property type="component" value="Chromosome"/>
</dbReference>
<evidence type="ECO:0000313" key="1">
    <source>
        <dbReference type="EMBL" id="QKC77530.1"/>
    </source>
</evidence>
<keyword evidence="2" id="KW-1185">Reference proteome</keyword>
<sequence>MQWGGCQAIRGTAQLMTCLLKSPLMTWKIVVGICQEALKLRLRDALWFEFACRRAREPPGTGKGVRTW</sequence>
<accession>A0A6M7UNF4</accession>
<evidence type="ECO:0000313" key="2">
    <source>
        <dbReference type="Proteomes" id="UP000503339"/>
    </source>
</evidence>
<reference evidence="1 2" key="1">
    <citation type="submission" date="2018-10" db="EMBL/GenBank/DDBJ databases">
        <authorList>
            <person name="Perry B.J."/>
            <person name="Sullivan J.T."/>
            <person name="Murphy R.J.T."/>
            <person name="Ramsay J.P."/>
            <person name="Ronson C.W."/>
        </authorList>
    </citation>
    <scope>NUCLEOTIDE SEQUENCE [LARGE SCALE GENOMIC DNA]</scope>
    <source>
        <strain evidence="1 2">NZP2014</strain>
    </source>
</reference>
<proteinExistence type="predicted"/>
<dbReference type="KEGG" id="merd:EB233_20160"/>
<dbReference type="AlphaFoldDB" id="A0A6M7UNF4"/>
<organism evidence="1 2">
    <name type="scientific">Mesorhizobium erdmanii</name>
    <dbReference type="NCBI Taxonomy" id="1777866"/>
    <lineage>
        <taxon>Bacteria</taxon>
        <taxon>Pseudomonadati</taxon>
        <taxon>Pseudomonadota</taxon>
        <taxon>Alphaproteobacteria</taxon>
        <taxon>Hyphomicrobiales</taxon>
        <taxon>Phyllobacteriaceae</taxon>
        <taxon>Mesorhizobium</taxon>
    </lineage>
</organism>
<gene>
    <name evidence="1" type="ORF">EB233_20160</name>
</gene>